<keyword evidence="3" id="KW-0408">Iron</keyword>
<dbReference type="RefSeq" id="WP_369222417.1">
    <property type="nucleotide sequence ID" value="NZ_CP163441.1"/>
</dbReference>
<dbReference type="CDD" id="cd01335">
    <property type="entry name" value="Radical_SAM"/>
    <property type="match status" value="1"/>
</dbReference>
<dbReference type="GO" id="GO:0046872">
    <property type="term" value="F:metal ion binding"/>
    <property type="evidence" value="ECO:0007669"/>
    <property type="project" value="UniProtKB-KW"/>
</dbReference>
<name>A0AB39QLC5_9ACTN</name>
<evidence type="ECO:0000313" key="6">
    <source>
        <dbReference type="EMBL" id="XDQ43247.1"/>
    </source>
</evidence>
<dbReference type="InterPro" id="IPR058240">
    <property type="entry name" value="rSAM_sf"/>
</dbReference>
<dbReference type="EMBL" id="CP163441">
    <property type="protein sequence ID" value="XDQ43247.1"/>
    <property type="molecule type" value="Genomic_DNA"/>
</dbReference>
<dbReference type="GO" id="GO:0003824">
    <property type="term" value="F:catalytic activity"/>
    <property type="evidence" value="ECO:0007669"/>
    <property type="project" value="InterPro"/>
</dbReference>
<keyword evidence="4" id="KW-0411">Iron-sulfur</keyword>
<dbReference type="SFLD" id="SFLDS00029">
    <property type="entry name" value="Radical_SAM"/>
    <property type="match status" value="1"/>
</dbReference>
<dbReference type="PANTHER" id="PTHR11228">
    <property type="entry name" value="RADICAL SAM DOMAIN PROTEIN"/>
    <property type="match status" value="1"/>
</dbReference>
<evidence type="ECO:0000256" key="1">
    <source>
        <dbReference type="ARBA" id="ARBA00022691"/>
    </source>
</evidence>
<dbReference type="PROSITE" id="PS51918">
    <property type="entry name" value="RADICAL_SAM"/>
    <property type="match status" value="1"/>
</dbReference>
<dbReference type="InterPro" id="IPR007197">
    <property type="entry name" value="rSAM"/>
</dbReference>
<dbReference type="InterPro" id="IPR050377">
    <property type="entry name" value="Radical_SAM_PqqE_MftC-like"/>
</dbReference>
<dbReference type="SUPFAM" id="SSF102114">
    <property type="entry name" value="Radical SAM enzymes"/>
    <property type="match status" value="1"/>
</dbReference>
<dbReference type="InterPro" id="IPR013785">
    <property type="entry name" value="Aldolase_TIM"/>
</dbReference>
<gene>
    <name evidence="6" type="ORF">AB5J52_13820</name>
</gene>
<dbReference type="Pfam" id="PF04055">
    <property type="entry name" value="Radical_SAM"/>
    <property type="match status" value="1"/>
</dbReference>
<sequence length="302" mass="33004">MSTVAAHPATWVTPPRKRYRTALVSTAGHCRIACGFCFRADRARGFLNLATYTRTLSRLREIGIEGICLTGGEPAHHPELRPLVRLAHQFGLPVSVVTSARDTEDVDRLAGLAHLLTNVTVSADSAGAMELGLTTRSVASAITTLRHVPAQRQVLHLTYWKLSDQECQAISHLTVAAGVEIQLSPVALDDAGRRRAGHTLHSYLDQQKADSDRLGRYFRLTPRFLGYVTALRAMHLRPEDRPLCSSASLYVSAGGDIRRCPYGGTGVNVQAPRAEIAQFLDADPQDRTTPECAAVCRADETW</sequence>
<dbReference type="PANTHER" id="PTHR11228:SF7">
    <property type="entry name" value="PQQA PEPTIDE CYCLASE"/>
    <property type="match status" value="1"/>
</dbReference>
<keyword evidence="1" id="KW-0949">S-adenosyl-L-methionine</keyword>
<evidence type="ECO:0000256" key="2">
    <source>
        <dbReference type="ARBA" id="ARBA00022723"/>
    </source>
</evidence>
<evidence type="ECO:0000256" key="4">
    <source>
        <dbReference type="ARBA" id="ARBA00023014"/>
    </source>
</evidence>
<dbReference type="AlphaFoldDB" id="A0AB39QLC5"/>
<feature type="domain" description="Radical SAM core" evidence="5">
    <location>
        <begin position="15"/>
        <end position="225"/>
    </location>
</feature>
<reference evidence="6" key="1">
    <citation type="submission" date="2024-07" db="EMBL/GenBank/DDBJ databases">
        <authorList>
            <person name="Yu S.T."/>
        </authorList>
    </citation>
    <scope>NUCLEOTIDE SEQUENCE</scope>
    <source>
        <strain evidence="6">R39</strain>
    </source>
</reference>
<evidence type="ECO:0000259" key="5">
    <source>
        <dbReference type="PROSITE" id="PS51918"/>
    </source>
</evidence>
<protein>
    <submittedName>
        <fullName evidence="6">Radical SAM protein</fullName>
    </submittedName>
</protein>
<proteinExistence type="predicted"/>
<accession>A0AB39QLC5</accession>
<evidence type="ECO:0000256" key="3">
    <source>
        <dbReference type="ARBA" id="ARBA00023004"/>
    </source>
</evidence>
<keyword evidence="2" id="KW-0479">Metal-binding</keyword>
<organism evidence="6">
    <name type="scientific">Streptomyces sp. R39</name>
    <dbReference type="NCBI Taxonomy" id="3238631"/>
    <lineage>
        <taxon>Bacteria</taxon>
        <taxon>Bacillati</taxon>
        <taxon>Actinomycetota</taxon>
        <taxon>Actinomycetes</taxon>
        <taxon>Kitasatosporales</taxon>
        <taxon>Streptomycetaceae</taxon>
        <taxon>Streptomyces</taxon>
    </lineage>
</organism>
<dbReference type="Gene3D" id="3.20.20.70">
    <property type="entry name" value="Aldolase class I"/>
    <property type="match status" value="1"/>
</dbReference>
<dbReference type="GO" id="GO:0051536">
    <property type="term" value="F:iron-sulfur cluster binding"/>
    <property type="evidence" value="ECO:0007669"/>
    <property type="project" value="UniProtKB-KW"/>
</dbReference>